<feature type="domain" description="ATP-dependent helicase C-terminal" evidence="2">
    <location>
        <begin position="131"/>
        <end position="257"/>
    </location>
</feature>
<keyword evidence="3" id="KW-0347">Helicase</keyword>
<dbReference type="EC" id="3.6.4.12" evidence="3"/>
<dbReference type="InterPro" id="IPR006555">
    <property type="entry name" value="ATP-dep_Helicase_C"/>
</dbReference>
<accession>A0ABV6C113</accession>
<keyword evidence="3" id="KW-0378">Hydrolase</keyword>
<dbReference type="Pfam" id="PF13307">
    <property type="entry name" value="Helicase_C_2"/>
    <property type="match status" value="1"/>
</dbReference>
<evidence type="ECO:0000313" key="3">
    <source>
        <dbReference type="EMBL" id="MFC0080983.1"/>
    </source>
</evidence>
<gene>
    <name evidence="3" type="ORF">ACFFRE_02265</name>
</gene>
<comment type="caution">
    <text evidence="3">The sequence shown here is derived from an EMBL/GenBank/DDBJ whole genome shotgun (WGS) entry which is preliminary data.</text>
</comment>
<evidence type="ECO:0000256" key="1">
    <source>
        <dbReference type="SAM" id="MobiDB-lite"/>
    </source>
</evidence>
<dbReference type="Gene3D" id="3.40.50.300">
    <property type="entry name" value="P-loop containing nucleotide triphosphate hydrolases"/>
    <property type="match status" value="1"/>
</dbReference>
<keyword evidence="4" id="KW-1185">Reference proteome</keyword>
<dbReference type="SMART" id="SM00491">
    <property type="entry name" value="HELICc2"/>
    <property type="match status" value="1"/>
</dbReference>
<evidence type="ECO:0000313" key="4">
    <source>
        <dbReference type="Proteomes" id="UP001589788"/>
    </source>
</evidence>
<protein>
    <submittedName>
        <fullName evidence="3">ATP-dependent DNA helicase</fullName>
        <ecNumber evidence="3">3.6.4.12</ecNumber>
    </submittedName>
</protein>
<sequence length="321" mass="34447">AASRLAADLAALVDPEADLVRWAGSGRTPSLRGAPVDLAPTLAGRLWPRTIGVLTSATVPRDLVERLGLPPDRTDQLTVASPFDYRHQGLLYVAADLPDRRRPQADPAALARLEALMEAAGGRTLALFTSWRALQDAEAHLAGRFPWPLLVQGQLPKAELLRRFADEETSCLLATVSFWQGVDVPGRAVSLVVLDRIPFPRPDDPVLSALRQRAGTQGFRRVDLPRAATLLAQGAGRLIRRASDRGVVAVLDPRLATASYRRLLLDALPPLRRTTDLAETLAFLSAAVADHDGTGPFGEHGAAPGDRPRGPRAARTAGEAQ</sequence>
<feature type="region of interest" description="Disordered" evidence="1">
    <location>
        <begin position="294"/>
        <end position="321"/>
    </location>
</feature>
<dbReference type="Proteomes" id="UP001589788">
    <property type="component" value="Unassembled WGS sequence"/>
</dbReference>
<keyword evidence="3" id="KW-0067">ATP-binding</keyword>
<keyword evidence="3" id="KW-0547">Nucleotide-binding</keyword>
<dbReference type="GO" id="GO:0003678">
    <property type="term" value="F:DNA helicase activity"/>
    <property type="evidence" value="ECO:0007669"/>
    <property type="project" value="UniProtKB-EC"/>
</dbReference>
<dbReference type="SUPFAM" id="SSF52540">
    <property type="entry name" value="P-loop containing nucleoside triphosphate hydrolases"/>
    <property type="match status" value="1"/>
</dbReference>
<dbReference type="InterPro" id="IPR027417">
    <property type="entry name" value="P-loop_NTPase"/>
</dbReference>
<reference evidence="3 4" key="1">
    <citation type="submission" date="2024-09" db="EMBL/GenBank/DDBJ databases">
        <authorList>
            <person name="Sun Q."/>
            <person name="Mori K."/>
        </authorList>
    </citation>
    <scope>NUCLEOTIDE SEQUENCE [LARGE SCALE GENOMIC DNA]</scope>
    <source>
        <strain evidence="3 4">JCM 15389</strain>
    </source>
</reference>
<dbReference type="GO" id="GO:0016787">
    <property type="term" value="F:hydrolase activity"/>
    <property type="evidence" value="ECO:0007669"/>
    <property type="project" value="UniProtKB-KW"/>
</dbReference>
<evidence type="ECO:0000259" key="2">
    <source>
        <dbReference type="SMART" id="SM00491"/>
    </source>
</evidence>
<dbReference type="RefSeq" id="WP_377787788.1">
    <property type="nucleotide sequence ID" value="NZ_JBHLYQ010000012.1"/>
</dbReference>
<feature type="compositionally biased region" description="Low complexity" evidence="1">
    <location>
        <begin position="301"/>
        <end position="321"/>
    </location>
</feature>
<dbReference type="EMBL" id="JBHLYQ010000012">
    <property type="protein sequence ID" value="MFC0080983.1"/>
    <property type="molecule type" value="Genomic_DNA"/>
</dbReference>
<feature type="non-terminal residue" evidence="3">
    <location>
        <position position="1"/>
    </location>
</feature>
<proteinExistence type="predicted"/>
<organism evidence="3 4">
    <name type="scientific">Aciditerrimonas ferrireducens</name>
    <dbReference type="NCBI Taxonomy" id="667306"/>
    <lineage>
        <taxon>Bacteria</taxon>
        <taxon>Bacillati</taxon>
        <taxon>Actinomycetota</taxon>
        <taxon>Acidimicrobiia</taxon>
        <taxon>Acidimicrobiales</taxon>
        <taxon>Acidimicrobiaceae</taxon>
        <taxon>Aciditerrimonas</taxon>
    </lineage>
</organism>
<name>A0ABV6C113_9ACTN</name>